<dbReference type="PIRSF" id="PIRSF016578">
    <property type="entry name" value="HsaA"/>
    <property type="match status" value="1"/>
</dbReference>
<accession>A0A0M2SZK9</accession>
<evidence type="ECO:0000313" key="5">
    <source>
        <dbReference type="Proteomes" id="UP000034166"/>
    </source>
</evidence>
<dbReference type="Proteomes" id="UP000034166">
    <property type="component" value="Unassembled WGS sequence"/>
</dbReference>
<dbReference type="SUPFAM" id="SSF56645">
    <property type="entry name" value="Acyl-CoA dehydrogenase NM domain-like"/>
    <property type="match status" value="1"/>
</dbReference>
<evidence type="ECO:0000313" key="4">
    <source>
        <dbReference type="EMBL" id="KKK39136.1"/>
    </source>
</evidence>
<dbReference type="InterPro" id="IPR009100">
    <property type="entry name" value="AcylCoA_DH/oxidase_NM_dom_sf"/>
</dbReference>
<dbReference type="SUPFAM" id="SSF47203">
    <property type="entry name" value="Acyl-CoA dehydrogenase C-terminal domain-like"/>
    <property type="match status" value="1"/>
</dbReference>
<dbReference type="Gene3D" id="1.10.540.10">
    <property type="entry name" value="Acyl-CoA dehydrogenase/oxidase, N-terminal domain"/>
    <property type="match status" value="1"/>
</dbReference>
<dbReference type="InterPro" id="IPR046373">
    <property type="entry name" value="Acyl-CoA_Oxase/DH_mid-dom_sf"/>
</dbReference>
<dbReference type="GO" id="GO:0050660">
    <property type="term" value="F:flavin adenine dinucleotide binding"/>
    <property type="evidence" value="ECO:0007669"/>
    <property type="project" value="InterPro"/>
</dbReference>
<dbReference type="AlphaFoldDB" id="A0A0M2SZK9"/>
<reference evidence="4 5" key="1">
    <citation type="submission" date="2015-04" db="EMBL/GenBank/DDBJ databases">
        <title>Taxonomic description and genome sequence of Bacillus campisalis sp. nov., a novel member of the genus Bacillus isolated from solar saltern.</title>
        <authorList>
            <person name="Mathan Kumar R."/>
            <person name="Kaur G."/>
            <person name="Kumar A."/>
            <person name="Singh N.K."/>
            <person name="Kaur N."/>
            <person name="Kumar N."/>
            <person name="Mayilraj S."/>
        </authorList>
    </citation>
    <scope>NUCLEOTIDE SEQUENCE [LARGE SCALE GENOMIC DNA]</scope>
    <source>
        <strain evidence="4 5">SA2-6</strain>
    </source>
</reference>
<evidence type="ECO:0000259" key="3">
    <source>
        <dbReference type="Pfam" id="PF08028"/>
    </source>
</evidence>
<dbReference type="GO" id="GO:0003995">
    <property type="term" value="F:acyl-CoA dehydrogenase activity"/>
    <property type="evidence" value="ECO:0007669"/>
    <property type="project" value="TreeGrafter"/>
</dbReference>
<protein>
    <submittedName>
        <fullName evidence="4">Acyl-CoA dehydrogenase</fullName>
    </submittedName>
</protein>
<dbReference type="InterPro" id="IPR013107">
    <property type="entry name" value="Acyl-CoA_DH_C"/>
</dbReference>
<organism evidence="4 5">
    <name type="scientific">Mesobacillus campisalis</name>
    <dbReference type="NCBI Taxonomy" id="1408103"/>
    <lineage>
        <taxon>Bacteria</taxon>
        <taxon>Bacillati</taxon>
        <taxon>Bacillota</taxon>
        <taxon>Bacilli</taxon>
        <taxon>Bacillales</taxon>
        <taxon>Bacillaceae</taxon>
        <taxon>Mesobacillus</taxon>
    </lineage>
</organism>
<dbReference type="InterPro" id="IPR013786">
    <property type="entry name" value="AcylCoA_DH/ox_N"/>
</dbReference>
<dbReference type="PANTHER" id="PTHR43884">
    <property type="entry name" value="ACYL-COA DEHYDROGENASE"/>
    <property type="match status" value="1"/>
</dbReference>
<keyword evidence="1" id="KW-0560">Oxidoreductase</keyword>
<dbReference type="InterPro" id="IPR037069">
    <property type="entry name" value="AcylCoA_DH/ox_N_sf"/>
</dbReference>
<name>A0A0M2SZK9_9BACI</name>
<dbReference type="Gene3D" id="1.20.140.10">
    <property type="entry name" value="Butyryl-CoA Dehydrogenase, subunit A, domain 3"/>
    <property type="match status" value="1"/>
</dbReference>
<dbReference type="PATRIC" id="fig|1408103.3.peg.1125"/>
<feature type="domain" description="Acyl-CoA dehydrogenase C-terminal" evidence="3">
    <location>
        <begin position="246"/>
        <end position="378"/>
    </location>
</feature>
<dbReference type="InterPro" id="IPR036250">
    <property type="entry name" value="AcylCo_DH-like_C"/>
</dbReference>
<feature type="domain" description="Acyl-CoA dehydrogenase/oxidase N-terminal" evidence="2">
    <location>
        <begin position="24"/>
        <end position="88"/>
    </location>
</feature>
<gene>
    <name evidence="4" type="ORF">WQ57_05010</name>
</gene>
<keyword evidence="5" id="KW-1185">Reference proteome</keyword>
<dbReference type="OrthoDB" id="1170793at2"/>
<evidence type="ECO:0000256" key="1">
    <source>
        <dbReference type="ARBA" id="ARBA00023002"/>
    </source>
</evidence>
<dbReference type="EMBL" id="LAYY01000004">
    <property type="protein sequence ID" value="KKK39136.1"/>
    <property type="molecule type" value="Genomic_DNA"/>
</dbReference>
<comment type="caution">
    <text evidence="4">The sequence shown here is derived from an EMBL/GenBank/DDBJ whole genome shotgun (WGS) entry which is preliminary data.</text>
</comment>
<proteinExistence type="predicted"/>
<evidence type="ECO:0000259" key="2">
    <source>
        <dbReference type="Pfam" id="PF02771"/>
    </source>
</evidence>
<dbReference type="Gene3D" id="2.40.110.10">
    <property type="entry name" value="Butyryl-CoA Dehydrogenase, subunit A, domain 2"/>
    <property type="match status" value="1"/>
</dbReference>
<dbReference type="Pfam" id="PF08028">
    <property type="entry name" value="Acyl-CoA_dh_2"/>
    <property type="match status" value="1"/>
</dbReference>
<dbReference type="Pfam" id="PF02771">
    <property type="entry name" value="Acyl-CoA_dh_N"/>
    <property type="match status" value="1"/>
</dbReference>
<dbReference type="PANTHER" id="PTHR43884:SF12">
    <property type="entry name" value="ISOVALERYL-COA DEHYDROGENASE, MITOCHONDRIAL-RELATED"/>
    <property type="match status" value="1"/>
</dbReference>
<sequence>MEQLTEVAQRENLVEKAKALIPNLRTRAKETEEIRRIPQATMDELKEAGLFKMLRPKRYGGYETDMKTYTDVIVEISKGCGSTGWILALCAIRELMVAQSFSEKTHLEIYGEDENSVLFAGVYEPRKCIARKVEGGYLVEEGFWMFCSGSLHATWGYFGMPIVGEDGKLVDQVLMTLPFHEMEIMDDWHTLGLKGTGSNSVKMNNVFIPDHRCTSFVEALDGNFESKHLRDIPLYNTALFPALILSLGLPGLGLIKHALEFFQEVLPNRRAVHMGVEYIRDAASTHAIIADASLKIDTASMHYYRVAEDLDNWAKSGKYMDRQARVRTLADIGYANQMCKEALDLLLLGSGSGYVYEGHPLQRIFRDFMTLYSHRSLSPTITKENYGRVLSGLESNAIRY</sequence>